<dbReference type="Gene3D" id="3.40.50.300">
    <property type="entry name" value="P-loop containing nucleotide triphosphate hydrolases"/>
    <property type="match status" value="1"/>
</dbReference>
<protein>
    <recommendedName>
        <fullName evidence="1">ORC1/DEAH AAA+ ATPase domain-containing protein</fullName>
    </recommendedName>
</protein>
<evidence type="ECO:0000313" key="3">
    <source>
        <dbReference type="Proteomes" id="UP000192906"/>
    </source>
</evidence>
<name>A0A1X7F202_9BACT</name>
<dbReference type="InterPro" id="IPR027417">
    <property type="entry name" value="P-loop_NTPase"/>
</dbReference>
<dbReference type="RefSeq" id="WP_085104789.1">
    <property type="nucleotide sequence ID" value="NZ_FWZU01000009.1"/>
</dbReference>
<keyword evidence="3" id="KW-1185">Reference proteome</keyword>
<dbReference type="EMBL" id="FWZU01000009">
    <property type="protein sequence ID" value="SMF44491.1"/>
    <property type="molecule type" value="Genomic_DNA"/>
</dbReference>
<evidence type="ECO:0000259" key="1">
    <source>
        <dbReference type="Pfam" id="PF13401"/>
    </source>
</evidence>
<gene>
    <name evidence="2" type="ORF">SAMN06295933_3604</name>
</gene>
<sequence>MKRDVFIETSNVTRFQNAIGTLESVDNGEQGFALVYGQAGRGKTETTLTYQARNGGIFLRVMQGWTQNSFMQALAGKMNLAPARSAAACKSKIIERLGDEPQTFFIDEADRLHIDRVEDLRDIHDETGSPIVLIGERELHGLLGERRRIWSRVKQVVDFAPVAEEDVAILASDAAGLDIEAAACSLIVKKADGDFRLVWTILSGLEKAAKARETDMVNVKMVADVSHKTLSWRR</sequence>
<dbReference type="PANTHER" id="PTHR35894:SF5">
    <property type="entry name" value="MU-LIKE PROPHAGE FLUMU DNA TRANSPOSITION PROTEIN B"/>
    <property type="match status" value="1"/>
</dbReference>
<accession>A0A1X7F202</accession>
<dbReference type="Proteomes" id="UP000192906">
    <property type="component" value="Unassembled WGS sequence"/>
</dbReference>
<dbReference type="GO" id="GO:0016887">
    <property type="term" value="F:ATP hydrolysis activity"/>
    <property type="evidence" value="ECO:0007669"/>
    <property type="project" value="InterPro"/>
</dbReference>
<dbReference type="PANTHER" id="PTHR35894">
    <property type="entry name" value="GENERAL SECRETION PATHWAY PROTEIN A-RELATED"/>
    <property type="match status" value="1"/>
</dbReference>
<dbReference type="Pfam" id="PF13401">
    <property type="entry name" value="AAA_22"/>
    <property type="match status" value="1"/>
</dbReference>
<feature type="domain" description="ORC1/DEAH AAA+ ATPase" evidence="1">
    <location>
        <begin position="29"/>
        <end position="143"/>
    </location>
</feature>
<dbReference type="STRING" id="1519643.SAMN06295933_3604"/>
<evidence type="ECO:0000313" key="2">
    <source>
        <dbReference type="EMBL" id="SMF44491.1"/>
    </source>
</evidence>
<organism evidence="2 3">
    <name type="scientific">Desulfovibrio gilichinskyi</name>
    <dbReference type="NCBI Taxonomy" id="1519643"/>
    <lineage>
        <taxon>Bacteria</taxon>
        <taxon>Pseudomonadati</taxon>
        <taxon>Thermodesulfobacteriota</taxon>
        <taxon>Desulfovibrionia</taxon>
        <taxon>Desulfovibrionales</taxon>
        <taxon>Desulfovibrionaceae</taxon>
        <taxon>Desulfovibrio</taxon>
    </lineage>
</organism>
<dbReference type="InterPro" id="IPR049945">
    <property type="entry name" value="AAA_22"/>
</dbReference>
<dbReference type="OrthoDB" id="9797061at2"/>
<dbReference type="InterPro" id="IPR052026">
    <property type="entry name" value="ExeA_AAA_ATPase_DNA-bind"/>
</dbReference>
<proteinExistence type="predicted"/>
<reference evidence="3" key="1">
    <citation type="submission" date="2017-04" db="EMBL/GenBank/DDBJ databases">
        <authorList>
            <person name="Varghese N."/>
            <person name="Submissions S."/>
        </authorList>
    </citation>
    <scope>NUCLEOTIDE SEQUENCE [LARGE SCALE GENOMIC DNA]</scope>
    <source>
        <strain evidence="3">K3S</strain>
    </source>
</reference>
<dbReference type="AlphaFoldDB" id="A0A1X7F202"/>
<dbReference type="SUPFAM" id="SSF52540">
    <property type="entry name" value="P-loop containing nucleoside triphosphate hydrolases"/>
    <property type="match status" value="1"/>
</dbReference>